<dbReference type="EMBL" id="JAMXLR010000043">
    <property type="protein sequence ID" value="MCO6044894.1"/>
    <property type="molecule type" value="Genomic_DNA"/>
</dbReference>
<evidence type="ECO:0000259" key="11">
    <source>
        <dbReference type="PROSITE" id="PS51217"/>
    </source>
</evidence>
<keyword evidence="8" id="KW-0238">DNA-binding</keyword>
<dbReference type="AlphaFoldDB" id="A0A9X2JJE2"/>
<organism evidence="12 13">
    <name type="scientific">Aeoliella straminimaris</name>
    <dbReference type="NCBI Taxonomy" id="2954799"/>
    <lineage>
        <taxon>Bacteria</taxon>
        <taxon>Pseudomonadati</taxon>
        <taxon>Planctomycetota</taxon>
        <taxon>Planctomycetia</taxon>
        <taxon>Pirellulales</taxon>
        <taxon>Lacipirellulaceae</taxon>
        <taxon>Aeoliella</taxon>
    </lineage>
</organism>
<dbReference type="InterPro" id="IPR049035">
    <property type="entry name" value="ADDB_N"/>
</dbReference>
<feature type="region of interest" description="Disordered" evidence="10">
    <location>
        <begin position="1092"/>
        <end position="1111"/>
    </location>
</feature>
<reference evidence="12" key="1">
    <citation type="submission" date="2022-06" db="EMBL/GenBank/DDBJ databases">
        <title>Aeoliella straminimaris, a novel planctomycete from sediments.</title>
        <authorList>
            <person name="Vitorino I.R."/>
            <person name="Lage O.M."/>
        </authorList>
    </citation>
    <scope>NUCLEOTIDE SEQUENCE</scope>
    <source>
        <strain evidence="12">ICT_H6.2</strain>
    </source>
</reference>
<evidence type="ECO:0000256" key="1">
    <source>
        <dbReference type="ARBA" id="ARBA00022722"/>
    </source>
</evidence>
<evidence type="ECO:0000256" key="8">
    <source>
        <dbReference type="ARBA" id="ARBA00023125"/>
    </source>
</evidence>
<keyword evidence="6" id="KW-0269">Exonuclease</keyword>
<dbReference type="GO" id="GO:0006281">
    <property type="term" value="P:DNA repair"/>
    <property type="evidence" value="ECO:0007669"/>
    <property type="project" value="UniProtKB-KW"/>
</dbReference>
<keyword evidence="4" id="KW-0378">Hydrolase</keyword>
<keyword evidence="13" id="KW-1185">Reference proteome</keyword>
<evidence type="ECO:0000256" key="6">
    <source>
        <dbReference type="ARBA" id="ARBA00022839"/>
    </source>
</evidence>
<dbReference type="GO" id="GO:0006310">
    <property type="term" value="P:DNA recombination"/>
    <property type="evidence" value="ECO:0007669"/>
    <property type="project" value="TreeGrafter"/>
</dbReference>
<dbReference type="Proteomes" id="UP001155241">
    <property type="component" value="Unassembled WGS sequence"/>
</dbReference>
<keyword evidence="7" id="KW-0067">ATP-binding</keyword>
<dbReference type="SUPFAM" id="SSF52540">
    <property type="entry name" value="P-loop containing nucleoside triphosphate hydrolases"/>
    <property type="match status" value="2"/>
</dbReference>
<evidence type="ECO:0000256" key="10">
    <source>
        <dbReference type="SAM" id="MobiDB-lite"/>
    </source>
</evidence>
<evidence type="ECO:0000256" key="4">
    <source>
        <dbReference type="ARBA" id="ARBA00022801"/>
    </source>
</evidence>
<keyword evidence="9" id="KW-0234">DNA repair</keyword>
<dbReference type="InterPro" id="IPR013986">
    <property type="entry name" value="DExx_box_DNA_helicase_dom_sf"/>
</dbReference>
<dbReference type="PANTHER" id="PTHR30591:SF1">
    <property type="entry name" value="RECBCD ENZYME SUBUNIT RECC"/>
    <property type="match status" value="1"/>
</dbReference>
<dbReference type="Pfam" id="PF21445">
    <property type="entry name" value="ADDB_N"/>
    <property type="match status" value="1"/>
</dbReference>
<gene>
    <name evidence="12" type="ORF">NG895_13365</name>
</gene>
<evidence type="ECO:0000313" key="12">
    <source>
        <dbReference type="EMBL" id="MCO6044894.1"/>
    </source>
</evidence>
<dbReference type="InterPro" id="IPR038726">
    <property type="entry name" value="PDDEXK_AddAB-type"/>
</dbReference>
<evidence type="ECO:0000256" key="2">
    <source>
        <dbReference type="ARBA" id="ARBA00022741"/>
    </source>
</evidence>
<dbReference type="PANTHER" id="PTHR30591">
    <property type="entry name" value="RECBCD ENZYME SUBUNIT RECC"/>
    <property type="match status" value="1"/>
</dbReference>
<dbReference type="GO" id="GO:0004527">
    <property type="term" value="F:exonuclease activity"/>
    <property type="evidence" value="ECO:0007669"/>
    <property type="project" value="UniProtKB-KW"/>
</dbReference>
<dbReference type="Pfam" id="PF12705">
    <property type="entry name" value="PDDEXK_1"/>
    <property type="match status" value="1"/>
</dbReference>
<dbReference type="Gene3D" id="3.90.320.10">
    <property type="match status" value="1"/>
</dbReference>
<evidence type="ECO:0000256" key="7">
    <source>
        <dbReference type="ARBA" id="ARBA00022840"/>
    </source>
</evidence>
<keyword evidence="2" id="KW-0547">Nucleotide-binding</keyword>
<sequence length="1111" mass="122605">MTASQLSSSTITALVGPANSGKTARLAQRFAEFLQESRRDGGVPRALWLSPHRLAAESVRRRLVACGIDAALEPGVRTMGRFAESIVSLDIECPAVLPGTATRWMLEKALSQLASSGELTVMAQVAERPGLADAIEQMIGELKVRGITAQRFANWTRRRQLRDRELSTVYSRYQSLLDQSNSADRFDLTRLAVESLQRTKGLHRWNLIVVDGFASLAYYERQLVLEVARRADETWIALSTADSQGRTELTTTAVRTLEWLEAEWPQLETIEIEPQQPSRTASLAHLSENIFRMAAADDTTEFASDGVEVVAAADLYDEVVSIARRVKSLLVTGIAAADVVVATASLDAHRHRIEEVFTTFGIPVSIARPKLVGDEPAMRTLLGLLELVQEDWPFRRVVATLASRGLKALEGQPTDQRWRTARAAAEWLVRELQIAEGQTPLLRDVERLAAAAEEQPFDRNNAALLAAPCLALLSEATGSLPRLSSPLGWVAASQSLAEQLGLDLEPRDSAAWKQVREAAAWIERASQLTGGNRVTWSLDEWIAQLRQWMATVPSTTAVRDEGCVRVMGAAALRHLEVPHLFVMGLDEGSFSTASGSGGLYSEQEYETLAAADSRGDAIEAIPKYERTMQLFYDVVRAARRSLVFSFAALDGSGQSAPPSPMLTEACRPFGPSMLAKLEATPTISAIPPEDQLPTSMRDWRLLGVHQAAHKNPALLGGFLRSPLAEPAGAALAAALVTAHHRARGDSFGVMEGVLAGTAVRRWFAKRFDDDHQWSTSQLENYAMCPYKFLLGNVLKIAPLGDAALEIDYGRRGSLLHRVFGELHQRLDELAHDRLPSQHDELEFASVLEEAIDAAKQELASYGIEGVLDELLAAEVAKWSKKYHDQHRKYDNTTVQLDAPFRPAHFELRFGKASRHADDDESPDSTDKPYLLELGDGTAIKLGGRIDRVDTGELGDHLVFQVIDYKSAYKFTMHDEEVRDGRKLQPPLYALAAAEILSTAERPALPLRVGYWVLRAAGFTDKTTRELYHIAAGEVQPTAEWQDLEPVLRARVRDIVEGVRRGEFPMYSPDEDCTSHCDFSHVCRVHQTRSLNKVWPPPEEENDSAPSEGAAK</sequence>
<dbReference type="Gene3D" id="1.10.10.160">
    <property type="match status" value="1"/>
</dbReference>
<evidence type="ECO:0000256" key="9">
    <source>
        <dbReference type="ARBA" id="ARBA00023204"/>
    </source>
</evidence>
<feature type="domain" description="UvrD-like helicase C-terminal" evidence="11">
    <location>
        <begin position="276"/>
        <end position="574"/>
    </location>
</feature>
<dbReference type="InterPro" id="IPR027417">
    <property type="entry name" value="P-loop_NTPase"/>
</dbReference>
<name>A0A9X2JJE2_9BACT</name>
<dbReference type="GO" id="GO:0140097">
    <property type="term" value="F:catalytic activity, acting on DNA"/>
    <property type="evidence" value="ECO:0007669"/>
    <property type="project" value="UniProtKB-ARBA"/>
</dbReference>
<protein>
    <submittedName>
        <fullName evidence="12">PD-(D/E)XK nuclease family protein</fullName>
    </submittedName>
</protein>
<dbReference type="InterPro" id="IPR014017">
    <property type="entry name" value="DNA_helicase_UvrD-like_C"/>
</dbReference>
<dbReference type="PROSITE" id="PS51217">
    <property type="entry name" value="UVRD_HELICASE_CTER"/>
    <property type="match status" value="1"/>
</dbReference>
<comment type="caution">
    <text evidence="12">The sequence shown here is derived from an EMBL/GenBank/DDBJ whole genome shotgun (WGS) entry which is preliminary data.</text>
</comment>
<evidence type="ECO:0000256" key="3">
    <source>
        <dbReference type="ARBA" id="ARBA00022763"/>
    </source>
</evidence>
<accession>A0A9X2JJE2</accession>
<dbReference type="GO" id="GO:0005524">
    <property type="term" value="F:ATP binding"/>
    <property type="evidence" value="ECO:0007669"/>
    <property type="project" value="UniProtKB-KW"/>
</dbReference>
<dbReference type="RefSeq" id="WP_252853006.1">
    <property type="nucleotide sequence ID" value="NZ_JAMXLR010000043.1"/>
</dbReference>
<keyword evidence="3" id="KW-0227">DNA damage</keyword>
<keyword evidence="5" id="KW-0347">Helicase</keyword>
<dbReference type="InterPro" id="IPR011604">
    <property type="entry name" value="PDDEXK-like_dom_sf"/>
</dbReference>
<evidence type="ECO:0000313" key="13">
    <source>
        <dbReference type="Proteomes" id="UP001155241"/>
    </source>
</evidence>
<dbReference type="GO" id="GO:0004386">
    <property type="term" value="F:helicase activity"/>
    <property type="evidence" value="ECO:0007669"/>
    <property type="project" value="UniProtKB-KW"/>
</dbReference>
<proteinExistence type="predicted"/>
<dbReference type="Gene3D" id="3.40.50.300">
    <property type="entry name" value="P-loop containing nucleotide triphosphate hydrolases"/>
    <property type="match status" value="3"/>
</dbReference>
<evidence type="ECO:0000256" key="5">
    <source>
        <dbReference type="ARBA" id="ARBA00022806"/>
    </source>
</evidence>
<dbReference type="GO" id="GO:0003677">
    <property type="term" value="F:DNA binding"/>
    <property type="evidence" value="ECO:0007669"/>
    <property type="project" value="UniProtKB-KW"/>
</dbReference>
<keyword evidence="1" id="KW-0540">Nuclease</keyword>